<comment type="similarity">
    <text evidence="1">Belongs to the glycosyltransferase 28 family.</text>
</comment>
<dbReference type="InterPro" id="IPR009695">
    <property type="entry name" value="Diacylglyc_glucosyltr_N"/>
</dbReference>
<dbReference type="InterPro" id="IPR001296">
    <property type="entry name" value="Glyco_trans_1"/>
</dbReference>
<evidence type="ECO:0000256" key="3">
    <source>
        <dbReference type="ARBA" id="ARBA00022679"/>
    </source>
</evidence>
<evidence type="ECO:0000259" key="5">
    <source>
        <dbReference type="Pfam" id="PF06925"/>
    </source>
</evidence>
<organism evidence="6 7">
    <name type="scientific">Methylacidimicrobium tartarophylax</name>
    <dbReference type="NCBI Taxonomy" id="1041768"/>
    <lineage>
        <taxon>Bacteria</taxon>
        <taxon>Pseudomonadati</taxon>
        <taxon>Verrucomicrobiota</taxon>
        <taxon>Methylacidimicrobium</taxon>
    </lineage>
</organism>
<gene>
    <name evidence="6" type="primary">ugtP</name>
    <name evidence="6" type="ORF">MAMT_01977</name>
</gene>
<dbReference type="Proteomes" id="UP000334923">
    <property type="component" value="Unassembled WGS sequence"/>
</dbReference>
<dbReference type="GO" id="GO:0016020">
    <property type="term" value="C:membrane"/>
    <property type="evidence" value="ECO:0007669"/>
    <property type="project" value="GOC"/>
</dbReference>
<proteinExistence type="inferred from homology"/>
<dbReference type="GO" id="GO:0016758">
    <property type="term" value="F:hexosyltransferase activity"/>
    <property type="evidence" value="ECO:0007669"/>
    <property type="project" value="InterPro"/>
</dbReference>
<keyword evidence="2 6" id="KW-0328">Glycosyltransferase</keyword>
<accession>A0A5E6MIV8</accession>
<dbReference type="Pfam" id="PF00534">
    <property type="entry name" value="Glycos_transf_1"/>
    <property type="match status" value="1"/>
</dbReference>
<keyword evidence="3 6" id="KW-0808">Transferase</keyword>
<protein>
    <submittedName>
        <fullName evidence="6">Processive 1,2-diacylglycerol beta-glucosyltransferase</fullName>
        <ecNumber evidence="6">2.4.1.315</ecNumber>
    </submittedName>
</protein>
<sequence length="400" mass="45295">MFRRRILILSTSAGTGHVRAAEALDKVFRHQPETDEVLTVDVLKFTNKIFRDFYSSLYTQLVEKAPTFLGWWYKMTDEPWKTDRMRLMLDRLNTGPLVEFIESFSPDVTVCTHFLPAELISHLISQAGLRTRLSIVVTDFHFHAMWLCRLFHRYFVATQETRVHLSRLGLPEERITVSGIPIDPVFSLPLDRFEARRALGCDPNLPLLLVSAGALGVGPAEVVVESLRSVSRPVQIVVICGKNPLLQEQLLQTRAEWTNSFPLKVLGFTHEMHRWMAAADLFIGKPGGLTASEAMARGLPMIIVAPIPGQEELNSDYLLEQRAAVKCHEFTTLAFKVDSLLSDPARLQDMQRAARETARPNAAQIIVRRLLDDEAQEPEPVWINRKQKQQIAQVAKAVKL</sequence>
<reference evidence="6 7" key="1">
    <citation type="submission" date="2019-09" db="EMBL/GenBank/DDBJ databases">
        <authorList>
            <person name="Cremers G."/>
        </authorList>
    </citation>
    <scope>NUCLEOTIDE SEQUENCE [LARGE SCALE GENOMIC DNA]</scope>
    <source>
        <strain evidence="6">4A</strain>
    </source>
</reference>
<dbReference type="PANTHER" id="PTHR43025:SF3">
    <property type="entry name" value="MONOGALACTOSYLDIACYLGLYCEROL SYNTHASE 1, CHLOROPLASTIC"/>
    <property type="match status" value="1"/>
</dbReference>
<dbReference type="OrthoDB" id="9815663at2"/>
<dbReference type="EC" id="2.4.1.315" evidence="6"/>
<dbReference type="SUPFAM" id="SSF53756">
    <property type="entry name" value="UDP-Glycosyltransferase/glycogen phosphorylase"/>
    <property type="match status" value="1"/>
</dbReference>
<evidence type="ECO:0000259" key="4">
    <source>
        <dbReference type="Pfam" id="PF00534"/>
    </source>
</evidence>
<keyword evidence="7" id="KW-1185">Reference proteome</keyword>
<dbReference type="InterPro" id="IPR050519">
    <property type="entry name" value="Glycosyltransf_28_UgtP"/>
</dbReference>
<evidence type="ECO:0000256" key="1">
    <source>
        <dbReference type="ARBA" id="ARBA00006962"/>
    </source>
</evidence>
<dbReference type="Gene3D" id="3.40.50.2000">
    <property type="entry name" value="Glycogen Phosphorylase B"/>
    <property type="match status" value="1"/>
</dbReference>
<dbReference type="PANTHER" id="PTHR43025">
    <property type="entry name" value="MONOGALACTOSYLDIACYLGLYCEROL SYNTHASE"/>
    <property type="match status" value="1"/>
</dbReference>
<evidence type="ECO:0000256" key="2">
    <source>
        <dbReference type="ARBA" id="ARBA00022676"/>
    </source>
</evidence>
<dbReference type="GO" id="GO:0009247">
    <property type="term" value="P:glycolipid biosynthetic process"/>
    <property type="evidence" value="ECO:0007669"/>
    <property type="project" value="InterPro"/>
</dbReference>
<name>A0A5E6MIV8_9BACT</name>
<dbReference type="AlphaFoldDB" id="A0A5E6MIV8"/>
<dbReference type="EMBL" id="CABFVA020000114">
    <property type="protein sequence ID" value="VVM07884.1"/>
    <property type="molecule type" value="Genomic_DNA"/>
</dbReference>
<evidence type="ECO:0000313" key="6">
    <source>
        <dbReference type="EMBL" id="VVM07884.1"/>
    </source>
</evidence>
<evidence type="ECO:0000313" key="7">
    <source>
        <dbReference type="Proteomes" id="UP000334923"/>
    </source>
</evidence>
<dbReference type="RefSeq" id="WP_142660812.1">
    <property type="nucleotide sequence ID" value="NZ_CABFVA020000114.1"/>
</dbReference>
<feature type="domain" description="Diacylglycerol glucosyltransferase N-terminal" evidence="5">
    <location>
        <begin position="17"/>
        <end position="182"/>
    </location>
</feature>
<dbReference type="Pfam" id="PF06925">
    <property type="entry name" value="MGDG_synth"/>
    <property type="match status" value="1"/>
</dbReference>
<feature type="domain" description="Glycosyl transferase family 1" evidence="4">
    <location>
        <begin position="220"/>
        <end position="356"/>
    </location>
</feature>